<feature type="compositionally biased region" description="Low complexity" evidence="3">
    <location>
        <begin position="574"/>
        <end position="585"/>
    </location>
</feature>
<feature type="compositionally biased region" description="Polar residues" evidence="3">
    <location>
        <begin position="399"/>
        <end position="411"/>
    </location>
</feature>
<feature type="compositionally biased region" description="Basic and acidic residues" evidence="3">
    <location>
        <begin position="278"/>
        <end position="297"/>
    </location>
</feature>
<evidence type="ECO:0000313" key="6">
    <source>
        <dbReference type="EMBL" id="CEL65389.1"/>
    </source>
</evidence>
<dbReference type="InterPro" id="IPR042470">
    <property type="entry name" value="RMI1_N_C_sf"/>
</dbReference>
<dbReference type="GeneID" id="13440441"/>
<name>F0VCS6_NEOCL</name>
<reference evidence="5" key="1">
    <citation type="submission" date="2011-02" db="EMBL/GenBank/DDBJ databases">
        <authorList>
            <person name="Aslett M."/>
        </authorList>
    </citation>
    <scope>NUCLEOTIDE SEQUENCE</scope>
    <source>
        <strain evidence="5">Liverpool</strain>
    </source>
</reference>
<reference evidence="6" key="4">
    <citation type="journal article" date="2015" name="PLoS ONE">
        <title>Comprehensive Evaluation of Toxoplasma gondii VEG and Neospora caninum LIV Genomes with Tachyzoite Stage Transcriptome and Proteome Defines Novel Transcript Features.</title>
        <authorList>
            <person name="Ramaprasad A."/>
            <person name="Mourier T."/>
            <person name="Naeem R."/>
            <person name="Malas T.B."/>
            <person name="Moussa E."/>
            <person name="Panigrahi A."/>
            <person name="Vermont S.J."/>
            <person name="Otto T.D."/>
            <person name="Wastling J."/>
            <person name="Pain A."/>
        </authorList>
    </citation>
    <scope>NUCLEOTIDE SEQUENCE</scope>
    <source>
        <strain evidence="6">Liverpool</strain>
    </source>
</reference>
<evidence type="ECO:0000259" key="4">
    <source>
        <dbReference type="Pfam" id="PF08585"/>
    </source>
</evidence>
<dbReference type="PANTHER" id="PTHR14790">
    <property type="entry name" value="RECQ-MEDIATED GENOME INSTABILITY PROTEIN 1 RMI1"/>
    <property type="match status" value="1"/>
</dbReference>
<dbReference type="PANTHER" id="PTHR14790:SF15">
    <property type="entry name" value="RECQ-MEDIATED GENOME INSTABILITY PROTEIN 1"/>
    <property type="match status" value="1"/>
</dbReference>
<sequence>MAVAASVLSQLHQQWNVSFKSEALDLLPILIADACDGLPSAGVAPSSVASPSGNAAPVSLHALQRFLLSSDLRSLRLAPPLPEGFMAQKTASSLPAPLMLMLLSSRDITLPSKEGEEDFLSAAAAPCYRGHKRRLLLLKLTDGAGCTYTAIEHHYCRQLDVPLVPGLKLLLRPTTRITNGLFLLEPATVQVLGGSVASLESAYKLREHVQQARMHKKSERASLNGAVGGSGDGEEDGPPRFLPFSYAAAKKALAEGKEVVAAALVSQQKSSEKAQTARRGDDREGARKTLQQLKEESSAGGEAAGSKVERFQQRDEPKNAALQALVVNPHERGRERRGAREDPDGETPPRGGRGGRGGTGGGRRRRRDDGFEEEGLYMKDSKAPVSYNLLDLICKEKPSSASATGNEQTAGATPFSLHPRDEGPTASTSVSTLQRPGSSEPASRPARDRGRAGGSGQSRGGRGHGVVSGDSSPRGGKNPEEGRGGNFFSYYYAEDPSTMALFPSAHAPAYAQRSSARGGVSSTRPGGSYAGGGHHNASGPQSYSSHSPSTAYPAPSLSAHPSPHAHATRRAAEAARTLDSGPGHVRGARGRGRGGERGRGMGRGRGGGGRGKREF</sequence>
<evidence type="ECO:0000256" key="1">
    <source>
        <dbReference type="ARBA" id="ARBA00006395"/>
    </source>
</evidence>
<dbReference type="GO" id="GO:0016604">
    <property type="term" value="C:nuclear body"/>
    <property type="evidence" value="ECO:0007669"/>
    <property type="project" value="TreeGrafter"/>
</dbReference>
<dbReference type="GO" id="GO:0000724">
    <property type="term" value="P:double-strand break repair via homologous recombination"/>
    <property type="evidence" value="ECO:0007669"/>
    <property type="project" value="TreeGrafter"/>
</dbReference>
<dbReference type="OrthoDB" id="333055at2759"/>
<reference evidence="5" key="2">
    <citation type="submission" date="2011-03" db="EMBL/GenBank/DDBJ databases">
        <title>Comparative genomics and transcriptomics of Neospora caninum and Toxoplasma gondii.</title>
        <authorList>
            <person name="Reid A.J."/>
            <person name="Sohal A."/>
            <person name="Harris D."/>
            <person name="Quail M."/>
            <person name="Sanders M."/>
            <person name="Berriman M."/>
            <person name="Wastling J.M."/>
            <person name="Pain A."/>
        </authorList>
    </citation>
    <scope>NUCLEOTIDE SEQUENCE</scope>
    <source>
        <strain evidence="5">Liverpool</strain>
    </source>
</reference>
<evidence type="ECO:0000313" key="7">
    <source>
        <dbReference type="Proteomes" id="UP000007494"/>
    </source>
</evidence>
<feature type="compositionally biased region" description="Basic and acidic residues" evidence="3">
    <location>
        <begin position="307"/>
        <end position="318"/>
    </location>
</feature>
<dbReference type="InParanoid" id="F0VCS6"/>
<reference evidence="7" key="3">
    <citation type="journal article" date="2012" name="PLoS Pathog.">
        <title>Comparative genomics of the apicomplexan parasites Toxoplasma gondii and Neospora caninum: Coccidia differing in host range and transmission strategy.</title>
        <authorList>
            <person name="Reid A.J."/>
            <person name="Vermont S.J."/>
            <person name="Cotton J.A."/>
            <person name="Harris D."/>
            <person name="Hill-Cawthorne G.A."/>
            <person name="Konen-Waisman S."/>
            <person name="Latham S.M."/>
            <person name="Mourier T."/>
            <person name="Norton R."/>
            <person name="Quail M.A."/>
            <person name="Sanders M."/>
            <person name="Shanmugam D."/>
            <person name="Sohal A."/>
            <person name="Wasmuth J.D."/>
            <person name="Brunk B."/>
            <person name="Grigg M.E."/>
            <person name="Howard J.C."/>
            <person name="Parkinson J."/>
            <person name="Roos D.S."/>
            <person name="Trees A.J."/>
            <person name="Berriman M."/>
            <person name="Pain A."/>
            <person name="Wastling J.M."/>
        </authorList>
    </citation>
    <scope>NUCLEOTIDE SEQUENCE [LARGE SCALE GENOMIC DNA]</scope>
    <source>
        <strain evidence="7">Liverpool</strain>
    </source>
</reference>
<dbReference type="GO" id="GO:0031422">
    <property type="term" value="C:RecQ family helicase-topoisomerase III complex"/>
    <property type="evidence" value="ECO:0007669"/>
    <property type="project" value="TreeGrafter"/>
</dbReference>
<dbReference type="VEuPathDB" id="ToxoDB:NCLIV_012390"/>
<feature type="region of interest" description="Disordered" evidence="3">
    <location>
        <begin position="398"/>
        <end position="490"/>
    </location>
</feature>
<dbReference type="EMBL" id="LN714479">
    <property type="protein sequence ID" value="CEL65389.1"/>
    <property type="molecule type" value="Genomic_DNA"/>
</dbReference>
<feature type="compositionally biased region" description="Gly residues" evidence="3">
    <location>
        <begin position="351"/>
        <end position="361"/>
    </location>
</feature>
<protein>
    <recommendedName>
        <fullName evidence="2">RecQ-mediated genome instability protein 1</fullName>
    </recommendedName>
</protein>
<dbReference type="OMA" id="APCYRGH"/>
<feature type="domain" description="RecQ mediated genome instability protein 1 OB-fold" evidence="4">
    <location>
        <begin position="82"/>
        <end position="204"/>
    </location>
</feature>
<dbReference type="AlphaFoldDB" id="F0VCS6"/>
<feature type="compositionally biased region" description="Polar residues" evidence="3">
    <location>
        <begin position="425"/>
        <end position="441"/>
    </location>
</feature>
<dbReference type="RefSeq" id="XP_003881474.1">
    <property type="nucleotide sequence ID" value="XM_003881425.1"/>
</dbReference>
<dbReference type="Pfam" id="PF08585">
    <property type="entry name" value="RMI1_N_C"/>
    <property type="match status" value="1"/>
</dbReference>
<feature type="region of interest" description="Disordered" evidence="3">
    <location>
        <begin position="508"/>
        <end position="615"/>
    </location>
</feature>
<feature type="compositionally biased region" description="Polar residues" evidence="3">
    <location>
        <begin position="512"/>
        <end position="525"/>
    </location>
</feature>
<dbReference type="GO" id="GO:0000712">
    <property type="term" value="P:resolution of meiotic recombination intermediates"/>
    <property type="evidence" value="ECO:0007669"/>
    <property type="project" value="TreeGrafter"/>
</dbReference>
<accession>F0VCS6</accession>
<dbReference type="EMBL" id="FR823386">
    <property type="protein sequence ID" value="CBZ51441.1"/>
    <property type="molecule type" value="Genomic_DNA"/>
</dbReference>
<feature type="region of interest" description="Disordered" evidence="3">
    <location>
        <begin position="266"/>
        <end position="382"/>
    </location>
</feature>
<feature type="compositionally biased region" description="Gly residues" evidence="3">
    <location>
        <begin position="452"/>
        <end position="466"/>
    </location>
</feature>
<comment type="similarity">
    <text evidence="1">Belongs to the RMI1 family.</text>
</comment>
<dbReference type="InterPro" id="IPR013894">
    <property type="entry name" value="RMI1_OB"/>
</dbReference>
<keyword evidence="7" id="KW-1185">Reference proteome</keyword>
<feature type="compositionally biased region" description="Low complexity" evidence="3">
    <location>
        <begin position="537"/>
        <end position="565"/>
    </location>
</feature>
<evidence type="ECO:0000313" key="5">
    <source>
        <dbReference type="EMBL" id="CBZ51441.1"/>
    </source>
</evidence>
<dbReference type="eggNOG" id="ENOG502SEDY">
    <property type="taxonomic scope" value="Eukaryota"/>
</dbReference>
<dbReference type="Gene3D" id="2.40.50.770">
    <property type="entry name" value="RecQ-mediated genome instability protein Rmi1, C-terminal domain"/>
    <property type="match status" value="1"/>
</dbReference>
<feature type="region of interest" description="Disordered" evidence="3">
    <location>
        <begin position="211"/>
        <end position="238"/>
    </location>
</feature>
<feature type="compositionally biased region" description="Basic and acidic residues" evidence="3">
    <location>
        <begin position="329"/>
        <end position="342"/>
    </location>
</feature>
<gene>
    <name evidence="6" type="ORF">BN1204_012390</name>
    <name evidence="5" type="ORF">NCLIV_012390</name>
</gene>
<proteinExistence type="inferred from homology"/>
<evidence type="ECO:0000256" key="3">
    <source>
        <dbReference type="SAM" id="MobiDB-lite"/>
    </source>
</evidence>
<evidence type="ECO:0000256" key="2">
    <source>
        <dbReference type="ARBA" id="ARBA00018987"/>
    </source>
</evidence>
<organism evidence="5 7">
    <name type="scientific">Neospora caninum (strain Liverpool)</name>
    <dbReference type="NCBI Taxonomy" id="572307"/>
    <lineage>
        <taxon>Eukaryota</taxon>
        <taxon>Sar</taxon>
        <taxon>Alveolata</taxon>
        <taxon>Apicomplexa</taxon>
        <taxon>Conoidasida</taxon>
        <taxon>Coccidia</taxon>
        <taxon>Eucoccidiorida</taxon>
        <taxon>Eimeriorina</taxon>
        <taxon>Sarcocystidae</taxon>
        <taxon>Neospora</taxon>
    </lineage>
</organism>
<dbReference type="Proteomes" id="UP000007494">
    <property type="component" value="Chromosome V"/>
</dbReference>